<reference evidence="1 2" key="1">
    <citation type="submission" date="2020-01" db="EMBL/GenBank/DDBJ databases">
        <title>Genomes assembled from Gulf of Kutch pelagic sediment metagenomes.</title>
        <authorList>
            <person name="Chandrashekar M."/>
            <person name="Mahajan M.S."/>
            <person name="Dave K.J."/>
            <person name="Vatsa P."/>
            <person name="Nathani N.M."/>
        </authorList>
    </citation>
    <scope>NUCLEOTIDE SEQUENCE [LARGE SCALE GENOMIC DNA]</scope>
    <source>
        <strain evidence="1">KS3-K002</strain>
    </source>
</reference>
<dbReference type="AlphaFoldDB" id="A0AAE4Z787"/>
<accession>A0AAE4Z787</accession>
<organism evidence="1 2">
    <name type="scientific">Candidatus Kutchimonas denitrificans</name>
    <dbReference type="NCBI Taxonomy" id="3056748"/>
    <lineage>
        <taxon>Bacteria</taxon>
        <taxon>Pseudomonadati</taxon>
        <taxon>Gemmatimonadota</taxon>
        <taxon>Gemmatimonadia</taxon>
        <taxon>Candidatus Palauibacterales</taxon>
        <taxon>Candidatus Palauibacteraceae</taxon>
        <taxon>Candidatus Kutchimonas</taxon>
    </lineage>
</organism>
<evidence type="ECO:0000313" key="1">
    <source>
        <dbReference type="EMBL" id="NIR75065.1"/>
    </source>
</evidence>
<comment type="caution">
    <text evidence="1">The sequence shown here is derived from an EMBL/GenBank/DDBJ whole genome shotgun (WGS) entry which is preliminary data.</text>
</comment>
<sequence>TRIVVLLDAPGTIRFTLGVEDVNRPPQLELVEVADPDNRLRGDLTGYGLEFVPTEPQSGA</sequence>
<dbReference type="Proteomes" id="UP000702544">
    <property type="component" value="Unassembled WGS sequence"/>
</dbReference>
<feature type="non-terminal residue" evidence="1">
    <location>
        <position position="1"/>
    </location>
</feature>
<evidence type="ECO:0000313" key="2">
    <source>
        <dbReference type="Proteomes" id="UP000702544"/>
    </source>
</evidence>
<gene>
    <name evidence="1" type="ORF">GWO12_08140</name>
</gene>
<name>A0AAE4Z787_9BACT</name>
<dbReference type="EMBL" id="JAACAK010000062">
    <property type="protein sequence ID" value="NIR75065.1"/>
    <property type="molecule type" value="Genomic_DNA"/>
</dbReference>
<proteinExistence type="predicted"/>
<protein>
    <submittedName>
        <fullName evidence="1">Uncharacterized protein</fullName>
    </submittedName>
</protein>